<evidence type="ECO:0000313" key="5">
    <source>
        <dbReference type="EMBL" id="EFG30244.2"/>
    </source>
</evidence>
<dbReference type="RefSeq" id="WP_002642894.1">
    <property type="nucleotide sequence ID" value="NZ_CP019448.1"/>
</dbReference>
<reference evidence="5 6" key="1">
    <citation type="submission" date="2010-03" db="EMBL/GenBank/DDBJ databases">
        <authorList>
            <consortium name="The Broad Institute Genome Sequencing Platform"/>
            <person name="Ward D."/>
            <person name="Earl A."/>
            <person name="Feldgarden M."/>
            <person name="Gevers D."/>
            <person name="Young S."/>
            <person name="Zeng Q."/>
            <person name="Koehrsen M."/>
            <person name="Alvarado L."/>
            <person name="Berlin A.M."/>
            <person name="Borenstein D."/>
            <person name="Chapman S.B."/>
            <person name="Chen Z."/>
            <person name="Engels R."/>
            <person name="Freedman E."/>
            <person name="Gellesch M."/>
            <person name="Goldberg J."/>
            <person name="Griggs A."/>
            <person name="Gujja S."/>
            <person name="Heilman E.R."/>
            <person name="Heiman D.I."/>
            <person name="Hepburn T.A."/>
            <person name="Howarth C."/>
            <person name="Jen D."/>
            <person name="Larson L."/>
            <person name="Mehta T."/>
            <person name="Park D."/>
            <person name="Pearson M."/>
            <person name="Richards J."/>
            <person name="Roberts A."/>
            <person name="Saif S."/>
            <person name="Shea T.D."/>
            <person name="Shenoy N."/>
            <person name="Sisk P."/>
            <person name="Stolte C."/>
            <person name="Sykes S.N."/>
            <person name="Walk T."/>
            <person name="White J."/>
            <person name="Yandava C."/>
            <person name="Izard J."/>
            <person name="Baranova O.V."/>
            <person name="Blanton J.M."/>
            <person name="Tanner A.C."/>
            <person name="Dewhirst F."/>
            <person name="Haas B."/>
            <person name="Nusbaum C."/>
            <person name="Birren B."/>
        </authorList>
    </citation>
    <scope>NUCLEOTIDE SEQUENCE [LARGE SCALE GENOMIC DNA]</scope>
    <source>
        <strain evidence="5 6">ATCC 29453</strain>
    </source>
</reference>
<keyword evidence="6" id="KW-1185">Reference proteome</keyword>
<proteinExistence type="predicted"/>
<comment type="subcellular location">
    <subcellularLocation>
        <location evidence="1">Membrane</location>
    </subcellularLocation>
</comment>
<dbReference type="Pfam" id="PF00691">
    <property type="entry name" value="OmpA"/>
    <property type="match status" value="1"/>
</dbReference>
<dbReference type="OrthoDB" id="8526920at2"/>
<keyword evidence="2 3" id="KW-0472">Membrane</keyword>
<dbReference type="KEGG" id="smur:BWP33_03480"/>
<reference evidence="5 6" key="2">
    <citation type="submission" date="2011-10" db="EMBL/GenBank/DDBJ databases">
        <title>The Genome Sequence of Simonsiella muelleri ATCC 29453.</title>
        <authorList>
            <consortium name="The Broad Institute Genome Sequencing Platform"/>
            <consortium name="The Broad Institute Genome Sequencing Center for Infectious Disease"/>
            <person name="Earl A."/>
            <person name="Ward D."/>
            <person name="Feldgarden M."/>
            <person name="Gevers D."/>
            <person name="Izard J."/>
            <person name="Baranova O.V."/>
            <person name="Blanton J.M."/>
            <person name="Tanner A.C."/>
            <person name="Dewhirst F."/>
            <person name="Young S.K."/>
            <person name="Zeng Q."/>
            <person name="Gargeya S."/>
            <person name="Fitzgerald M."/>
            <person name="Haas B."/>
            <person name="Abouelleil A."/>
            <person name="Alvarado L."/>
            <person name="Arachchi H.M."/>
            <person name="Berlin A."/>
            <person name="Brown A."/>
            <person name="Chapman S.B."/>
            <person name="Chen Z."/>
            <person name="Dunbar C."/>
            <person name="Freedman E."/>
            <person name="Gearin G."/>
            <person name="Goldberg J."/>
            <person name="Griggs A."/>
            <person name="Gujja S."/>
            <person name="Heiman D."/>
            <person name="Howarth C."/>
            <person name="Larson L."/>
            <person name="Lui A."/>
            <person name="MacDonald P.J.P."/>
            <person name="Montmayeur A."/>
            <person name="Murphy C."/>
            <person name="Neiman D."/>
            <person name="Pearson M."/>
            <person name="Priest M."/>
            <person name="Roberts A."/>
            <person name="Saif S."/>
            <person name="Shea T."/>
            <person name="Shenoy N."/>
            <person name="Sisk P."/>
            <person name="Stolte C."/>
            <person name="Sykes S."/>
            <person name="Wortman J."/>
            <person name="Nusbaum C."/>
            <person name="Birren B."/>
        </authorList>
    </citation>
    <scope>NUCLEOTIDE SEQUENCE [LARGE SCALE GENOMIC DNA]</scope>
    <source>
        <strain evidence="5 6">ATCC 29453</strain>
    </source>
</reference>
<dbReference type="InterPro" id="IPR006665">
    <property type="entry name" value="OmpA-like"/>
</dbReference>
<accession>V9H7P5</accession>
<name>V9H7P5_9NEIS</name>
<dbReference type="InterPro" id="IPR009282">
    <property type="entry name" value="DUF937"/>
</dbReference>
<dbReference type="AlphaFoldDB" id="V9H7P5"/>
<dbReference type="GO" id="GO:0016020">
    <property type="term" value="C:membrane"/>
    <property type="evidence" value="ECO:0007669"/>
    <property type="project" value="UniProtKB-SubCell"/>
</dbReference>
<evidence type="ECO:0000256" key="1">
    <source>
        <dbReference type="ARBA" id="ARBA00004370"/>
    </source>
</evidence>
<evidence type="ECO:0000256" key="3">
    <source>
        <dbReference type="PROSITE-ProRule" id="PRU00473"/>
    </source>
</evidence>
<gene>
    <name evidence="5" type="ORF">HMPREF9021_01872</name>
</gene>
<dbReference type="CDD" id="cd07185">
    <property type="entry name" value="OmpA_C-like"/>
    <property type="match status" value="1"/>
</dbReference>
<evidence type="ECO:0000259" key="4">
    <source>
        <dbReference type="PROSITE" id="PS51123"/>
    </source>
</evidence>
<evidence type="ECO:0000256" key="2">
    <source>
        <dbReference type="ARBA" id="ARBA00023136"/>
    </source>
</evidence>
<dbReference type="Pfam" id="PF06078">
    <property type="entry name" value="DUF937"/>
    <property type="match status" value="1"/>
</dbReference>
<protein>
    <recommendedName>
        <fullName evidence="4">OmpA-like domain-containing protein</fullName>
    </recommendedName>
</protein>
<feature type="domain" description="OmpA-like" evidence="4">
    <location>
        <begin position="293"/>
        <end position="400"/>
    </location>
</feature>
<dbReference type="Gene3D" id="3.30.1330.60">
    <property type="entry name" value="OmpA-like domain"/>
    <property type="match status" value="1"/>
</dbReference>
<dbReference type="PRINTS" id="PR01021">
    <property type="entry name" value="OMPADOMAIN"/>
</dbReference>
<sequence length="400" mass="41961">MSDLNTLLHTKLTDILTGFLNQQNENPANNQKAIQLVIPTVVAGLLNYVSKQPSHVSELFHLISGSNGQQFQDLLNQVTTQPESVVWDKIIELGKGLLPTLLGTQTHVDNTTSELATEAGISSNTAGSLLALVLPLVLALLREQSGSNSAQLAGLFTNIDSKNWLENILPIGLLRALGISSIEGIAATALAGLGTSNTMGGTATPIAEPLMAANGASMGRWVALAIAALLAIWGIKSCTSSDTTNTKQQDVQSIENTTTANNTANMATATASTVADVNDNIATTARVLADNTSEAFYEDGIVKIYFAVGSSKIAKNIQTVSNQIIDAGKSGKKLIISGYTDGTGSATTNAKLAKQRAEAVKAFLVKQNVSAANIELRKPNNTIGAAGNHVEGRRVDIRME</sequence>
<dbReference type="HOGENOM" id="CLU_688667_0_0_4"/>
<dbReference type="InterPro" id="IPR036737">
    <property type="entry name" value="OmpA-like_sf"/>
</dbReference>
<organism evidence="5 6">
    <name type="scientific">Simonsiella muelleri ATCC 29453</name>
    <dbReference type="NCBI Taxonomy" id="641147"/>
    <lineage>
        <taxon>Bacteria</taxon>
        <taxon>Pseudomonadati</taxon>
        <taxon>Pseudomonadota</taxon>
        <taxon>Betaproteobacteria</taxon>
        <taxon>Neisseriales</taxon>
        <taxon>Neisseriaceae</taxon>
        <taxon>Simonsiella</taxon>
    </lineage>
</organism>
<dbReference type="eggNOG" id="COG2885">
    <property type="taxonomic scope" value="Bacteria"/>
</dbReference>
<dbReference type="Proteomes" id="UP000017813">
    <property type="component" value="Unassembled WGS sequence"/>
</dbReference>
<comment type="caution">
    <text evidence="5">The sequence shown here is derived from an EMBL/GenBank/DDBJ whole genome shotgun (WGS) entry which is preliminary data.</text>
</comment>
<dbReference type="PROSITE" id="PS51123">
    <property type="entry name" value="OMPA_2"/>
    <property type="match status" value="1"/>
</dbReference>
<evidence type="ECO:0000313" key="6">
    <source>
        <dbReference type="Proteomes" id="UP000017813"/>
    </source>
</evidence>
<dbReference type="EMBL" id="ADCY02000057">
    <property type="protein sequence ID" value="EFG30244.2"/>
    <property type="molecule type" value="Genomic_DNA"/>
</dbReference>
<dbReference type="SUPFAM" id="SSF103088">
    <property type="entry name" value="OmpA-like"/>
    <property type="match status" value="1"/>
</dbReference>
<dbReference type="InterPro" id="IPR006664">
    <property type="entry name" value="OMP_bac"/>
</dbReference>